<evidence type="ECO:0000256" key="1">
    <source>
        <dbReference type="SAM" id="MobiDB-lite"/>
    </source>
</evidence>
<dbReference type="EMBL" id="CP011125">
    <property type="protein sequence ID" value="AKF09164.1"/>
    <property type="molecule type" value="Genomic_DNA"/>
</dbReference>
<dbReference type="STRING" id="927083.DB32_006313"/>
<accession>A0A0F6SGR7</accession>
<reference evidence="2 3" key="1">
    <citation type="submission" date="2015-03" db="EMBL/GenBank/DDBJ databases">
        <title>Genome assembly of Sandaracinus amylolyticus DSM 53668.</title>
        <authorList>
            <person name="Sharma G."/>
            <person name="Subramanian S."/>
        </authorList>
    </citation>
    <scope>NUCLEOTIDE SEQUENCE [LARGE SCALE GENOMIC DNA]</scope>
    <source>
        <strain evidence="2 3">DSM 53668</strain>
    </source>
</reference>
<proteinExistence type="predicted"/>
<name>A0A0F6SGR7_9BACT</name>
<sequence>MARDVARESRAMSTREQLVAITIVLALGGACQPGALSGGADAGRTTGGESDSGQQTGGGAWRPFASSSPWNTRIPDDVAIRPDSDALMEHMRTSSEFPGLSVSIHPWSVPVYDVDASMPLVRVITPLSNEGEAHTFMWPVPAGAQPAPEGDGHLALIDRASGRAYDFFQARPRGDGAWDCALCSTIDLSGSGVRPPKGGSSPWYESHGSRACGFPLIAGLVRVEEIRAGRIDHALVIAYPGIRQRFFTSPASTGHPANGLISPDRGIPCGGRVQLDPSIDVDALGLSPTGRIIARALQEYGAYVGDFSGSINLYADGSPDARAAWEGGMLSTGETGPIRFEDMRVVEWGELRSDG</sequence>
<protein>
    <submittedName>
        <fullName evidence="2">Uncharacterized protein</fullName>
    </submittedName>
</protein>
<evidence type="ECO:0000313" key="3">
    <source>
        <dbReference type="Proteomes" id="UP000034883"/>
    </source>
</evidence>
<dbReference type="Proteomes" id="UP000034883">
    <property type="component" value="Chromosome"/>
</dbReference>
<gene>
    <name evidence="2" type="ORF">DB32_006313</name>
</gene>
<dbReference type="PROSITE" id="PS51257">
    <property type="entry name" value="PROKAR_LIPOPROTEIN"/>
    <property type="match status" value="1"/>
</dbReference>
<dbReference type="AlphaFoldDB" id="A0A0F6SGR7"/>
<evidence type="ECO:0000313" key="2">
    <source>
        <dbReference type="EMBL" id="AKF09164.1"/>
    </source>
</evidence>
<feature type="region of interest" description="Disordered" evidence="1">
    <location>
        <begin position="38"/>
        <end position="77"/>
    </location>
</feature>
<keyword evidence="3" id="KW-1185">Reference proteome</keyword>
<organism evidence="2 3">
    <name type="scientific">Sandaracinus amylolyticus</name>
    <dbReference type="NCBI Taxonomy" id="927083"/>
    <lineage>
        <taxon>Bacteria</taxon>
        <taxon>Pseudomonadati</taxon>
        <taxon>Myxococcota</taxon>
        <taxon>Polyangia</taxon>
        <taxon>Polyangiales</taxon>
        <taxon>Sandaracinaceae</taxon>
        <taxon>Sandaracinus</taxon>
    </lineage>
</organism>
<dbReference type="KEGG" id="samy:DB32_006313"/>